<gene>
    <name evidence="1" type="ORF">SPHA_35141</name>
</gene>
<comment type="caution">
    <text evidence="1">The sequence shown here is derived from an EMBL/GenBank/DDBJ whole genome shotgun (WGS) entry which is preliminary data.</text>
</comment>
<sequence>MLHSYQELTIGMHSIFAFLSRSWPGAKSSLYCILIKEAGHWPQIESICILIKKLAIGSQIDSMLHSYQRSRAPNRVYICILIKKLAIGAKSILYFHSFKKLAIGPNRVYVAFLSSWPGAKIDSIFAFLSEAGHRPKSNRFYDAKSILCLLSKLAIGPKSSLCCILIKEAGHWSRPSLCCILIKKLAIGPKSILYCILIKKAIGAKSILCPQMHLSWPGGQIEIESMLHSYQEAGHWPQIESMLHSYQEAGHRRQSILCCILIKKLAIGAKSSLCCILIKKLAFIGAIGPKSSLCFLFLSNSYQNGRQIESMLHSYQEAGHRRQIDSMFHSYQEAGHRRQIESMLHSYQEAGHGPKSSLCSFLYWPKSILCCILIKCWPLAPFI</sequence>
<name>A0A812C9F2_ACAPH</name>
<accession>A0A812C9F2</accession>
<dbReference type="EMBL" id="CAHIKZ030001510">
    <property type="protein sequence ID" value="CAE1266363.1"/>
    <property type="molecule type" value="Genomic_DNA"/>
</dbReference>
<proteinExistence type="predicted"/>
<dbReference type="Proteomes" id="UP000597762">
    <property type="component" value="Unassembled WGS sequence"/>
</dbReference>
<protein>
    <submittedName>
        <fullName evidence="1">Uncharacterized protein</fullName>
    </submittedName>
</protein>
<keyword evidence="2" id="KW-1185">Reference proteome</keyword>
<organism evidence="1 2">
    <name type="scientific">Acanthosepion pharaonis</name>
    <name type="common">Pharaoh cuttlefish</name>
    <name type="synonym">Sepia pharaonis</name>
    <dbReference type="NCBI Taxonomy" id="158019"/>
    <lineage>
        <taxon>Eukaryota</taxon>
        <taxon>Metazoa</taxon>
        <taxon>Spiralia</taxon>
        <taxon>Lophotrochozoa</taxon>
        <taxon>Mollusca</taxon>
        <taxon>Cephalopoda</taxon>
        <taxon>Coleoidea</taxon>
        <taxon>Decapodiformes</taxon>
        <taxon>Sepiida</taxon>
        <taxon>Sepiina</taxon>
        <taxon>Sepiidae</taxon>
        <taxon>Acanthosepion</taxon>
    </lineage>
</organism>
<evidence type="ECO:0000313" key="2">
    <source>
        <dbReference type="Proteomes" id="UP000597762"/>
    </source>
</evidence>
<reference evidence="1" key="1">
    <citation type="submission" date="2021-01" db="EMBL/GenBank/DDBJ databases">
        <authorList>
            <person name="Li R."/>
            <person name="Bekaert M."/>
        </authorList>
    </citation>
    <scope>NUCLEOTIDE SEQUENCE</scope>
    <source>
        <strain evidence="1">Farmed</strain>
    </source>
</reference>
<evidence type="ECO:0000313" key="1">
    <source>
        <dbReference type="EMBL" id="CAE1266363.1"/>
    </source>
</evidence>
<dbReference type="AlphaFoldDB" id="A0A812C9F2"/>